<dbReference type="PANTHER" id="PTHR32319:SF0">
    <property type="entry name" value="BACTERIAL HEMOLYSIN-LIKE PROTEIN"/>
    <property type="match status" value="1"/>
</dbReference>
<keyword evidence="1 3" id="KW-0694">RNA-binding</keyword>
<dbReference type="PROSITE" id="PS50889">
    <property type="entry name" value="S4"/>
    <property type="match status" value="1"/>
</dbReference>
<dbReference type="InterPro" id="IPR029063">
    <property type="entry name" value="SAM-dependent_MTases_sf"/>
</dbReference>
<dbReference type="GO" id="GO:0032259">
    <property type="term" value="P:methylation"/>
    <property type="evidence" value="ECO:0007669"/>
    <property type="project" value="InterPro"/>
</dbReference>
<dbReference type="SUPFAM" id="SSF55174">
    <property type="entry name" value="Alpha-L RNA-binding motif"/>
    <property type="match status" value="1"/>
</dbReference>
<feature type="domain" description="RNA-binding S4" evidence="4">
    <location>
        <begin position="5"/>
        <end position="68"/>
    </location>
</feature>
<dbReference type="AlphaFoldDB" id="U2E013"/>
<dbReference type="RefSeq" id="WP_008826122.1">
    <property type="nucleotide sequence ID" value="NZ_AFNU02000001.1"/>
</dbReference>
<dbReference type="eggNOG" id="COG1189">
    <property type="taxonomic scope" value="Bacteria"/>
</dbReference>
<keyword evidence="6" id="KW-1185">Reference proteome</keyword>
<dbReference type="GO" id="GO:0008168">
    <property type="term" value="F:methyltransferase activity"/>
    <property type="evidence" value="ECO:0007669"/>
    <property type="project" value="InterPro"/>
</dbReference>
<dbReference type="OrthoDB" id="9784736at2"/>
<dbReference type="InterPro" id="IPR004538">
    <property type="entry name" value="Hemolysin_A/TlyA"/>
</dbReference>
<accession>U2E013</accession>
<dbReference type="InterPro" id="IPR002942">
    <property type="entry name" value="S4_RNA-bd"/>
</dbReference>
<dbReference type="Pfam" id="PF01728">
    <property type="entry name" value="FtsJ"/>
    <property type="match status" value="1"/>
</dbReference>
<dbReference type="Gene3D" id="3.10.290.10">
    <property type="entry name" value="RNA-binding S4 domain"/>
    <property type="match status" value="1"/>
</dbReference>
<dbReference type="GO" id="GO:0004316">
    <property type="term" value="F:3-oxoacyl-[acyl-carrier-protein] reductase (NADPH) activity"/>
    <property type="evidence" value="ECO:0007669"/>
    <property type="project" value="UniProtKB-EC"/>
</dbReference>
<dbReference type="STRING" id="1033810.HLPCO_000438"/>
<sequence>MAKKERIDVLLVEQGFFESREKAKKNIMAGLVYVNNEKVDKPGEKVKTDKEIRVKGNVIPYVGRGGLKLEKAIHSFNLDLSGKIMVDIGSSTGGFTDCALMNGAKMVYAIDVGYNQLAWKLRSDERVVVMERTNFRHVIPDHFKFGSPEFASIDVSFISLRLILPVLKTVIKKTGEVVALIKPQFEAGKELVGKKGIVRDQKVHIHVVDDLLSFALETGFSVLDLTYSPIRGGEGNIEFLVHLKESKEATMNETIDVREIVSSAHNLK</sequence>
<dbReference type="SUPFAM" id="SSF53335">
    <property type="entry name" value="S-adenosyl-L-methionine-dependent methyltransferases"/>
    <property type="match status" value="1"/>
</dbReference>
<organism evidence="5 6">
    <name type="scientific">Haloplasma contractile SSD-17B</name>
    <dbReference type="NCBI Taxonomy" id="1033810"/>
    <lineage>
        <taxon>Bacteria</taxon>
        <taxon>Bacillati</taxon>
        <taxon>Mycoplasmatota</taxon>
        <taxon>Mollicutes</taxon>
        <taxon>Haloplasmatales</taxon>
        <taxon>Haloplasmataceae</taxon>
        <taxon>Haloplasma</taxon>
    </lineage>
</organism>
<dbReference type="NCBIfam" id="TIGR00478">
    <property type="entry name" value="tly"/>
    <property type="match status" value="1"/>
</dbReference>
<evidence type="ECO:0000256" key="3">
    <source>
        <dbReference type="PROSITE-ProRule" id="PRU00182"/>
    </source>
</evidence>
<dbReference type="PANTHER" id="PTHR32319">
    <property type="entry name" value="BACTERIAL HEMOLYSIN-LIKE PROTEIN"/>
    <property type="match status" value="1"/>
</dbReference>
<dbReference type="InterPro" id="IPR047048">
    <property type="entry name" value="TlyA"/>
</dbReference>
<dbReference type="Pfam" id="PF01479">
    <property type="entry name" value="S4"/>
    <property type="match status" value="1"/>
</dbReference>
<dbReference type="EMBL" id="AFNU02000001">
    <property type="protein sequence ID" value="ERJ13772.1"/>
    <property type="molecule type" value="Genomic_DNA"/>
</dbReference>
<evidence type="ECO:0000256" key="1">
    <source>
        <dbReference type="ARBA" id="ARBA00022884"/>
    </source>
</evidence>
<evidence type="ECO:0000313" key="6">
    <source>
        <dbReference type="Proteomes" id="UP000005707"/>
    </source>
</evidence>
<dbReference type="EC" id="1.1.1.100" evidence="5"/>
<dbReference type="SMART" id="SM00363">
    <property type="entry name" value="S4"/>
    <property type="match status" value="1"/>
</dbReference>
<dbReference type="PIRSF" id="PIRSF005578">
    <property type="entry name" value="TlyA"/>
    <property type="match status" value="1"/>
</dbReference>
<comment type="caution">
    <text evidence="5">The sequence shown here is derived from an EMBL/GenBank/DDBJ whole genome shotgun (WGS) entry which is preliminary data.</text>
</comment>
<dbReference type="FunCoup" id="U2E013">
    <property type="interactions" value="249"/>
</dbReference>
<dbReference type="InterPro" id="IPR002877">
    <property type="entry name" value="RNA_MeTrfase_FtsJ_dom"/>
</dbReference>
<dbReference type="Gene3D" id="3.40.50.150">
    <property type="entry name" value="Vaccinia Virus protein VP39"/>
    <property type="match status" value="1"/>
</dbReference>
<proteinExistence type="inferred from homology"/>
<dbReference type="InParanoid" id="U2E013"/>
<dbReference type="Proteomes" id="UP000005707">
    <property type="component" value="Unassembled WGS sequence"/>
</dbReference>
<dbReference type="GO" id="GO:0003723">
    <property type="term" value="F:RNA binding"/>
    <property type="evidence" value="ECO:0007669"/>
    <property type="project" value="UniProtKB-KW"/>
</dbReference>
<gene>
    <name evidence="5" type="ORF">HLPCO_000438</name>
</gene>
<reference evidence="5 6" key="1">
    <citation type="journal article" date="2011" name="J. Bacteriol.">
        <title>Genome sequence of Haloplasma contractile, an unusual contractile bacterium from a deep-sea anoxic brine lake.</title>
        <authorList>
            <person name="Antunes A."/>
            <person name="Alam I."/>
            <person name="El Dorry H."/>
            <person name="Siam R."/>
            <person name="Robertson A."/>
            <person name="Bajic V.B."/>
            <person name="Stingl U."/>
        </authorList>
    </citation>
    <scope>NUCLEOTIDE SEQUENCE [LARGE SCALE GENOMIC DNA]</scope>
    <source>
        <strain evidence="5 6">SSD-17B</strain>
    </source>
</reference>
<evidence type="ECO:0000259" key="4">
    <source>
        <dbReference type="SMART" id="SM00363"/>
    </source>
</evidence>
<protein>
    <submittedName>
        <fullName evidence="5">3-oxoacyl-acyl-carrier protein reductase</fullName>
        <ecNumber evidence="5">1.1.1.100</ecNumber>
    </submittedName>
</protein>
<dbReference type="CDD" id="cd00165">
    <property type="entry name" value="S4"/>
    <property type="match status" value="1"/>
</dbReference>
<comment type="similarity">
    <text evidence="2">Belongs to the TlyA family.</text>
</comment>
<evidence type="ECO:0000313" key="5">
    <source>
        <dbReference type="EMBL" id="ERJ13772.1"/>
    </source>
</evidence>
<reference evidence="5 6" key="2">
    <citation type="journal article" date="2013" name="PLoS ONE">
        <title>INDIGO - INtegrated Data Warehouse of MIcrobial GenOmes with Examples from the Red Sea Extremophiles.</title>
        <authorList>
            <person name="Alam I."/>
            <person name="Antunes A."/>
            <person name="Kamau A.A."/>
            <person name="Ba Alawi W."/>
            <person name="Kalkatawi M."/>
            <person name="Stingl U."/>
            <person name="Bajic V.B."/>
        </authorList>
    </citation>
    <scope>NUCLEOTIDE SEQUENCE [LARGE SCALE GENOMIC DNA]</scope>
    <source>
        <strain evidence="5 6">SSD-17B</strain>
    </source>
</reference>
<dbReference type="InterPro" id="IPR036986">
    <property type="entry name" value="S4_RNA-bd_sf"/>
</dbReference>
<evidence type="ECO:0000256" key="2">
    <source>
        <dbReference type="ARBA" id="ARBA00029460"/>
    </source>
</evidence>
<name>U2E013_9MOLU</name>
<keyword evidence="5" id="KW-0560">Oxidoreductase</keyword>